<name>A0ABV5T1Y3_9MICO</name>
<proteinExistence type="predicted"/>
<feature type="transmembrane region" description="Helical" evidence="7">
    <location>
        <begin position="244"/>
        <end position="267"/>
    </location>
</feature>
<feature type="transmembrane region" description="Helical" evidence="7">
    <location>
        <begin position="153"/>
        <end position="178"/>
    </location>
</feature>
<dbReference type="EMBL" id="JBHMBE010000004">
    <property type="protein sequence ID" value="MFB9646616.1"/>
    <property type="molecule type" value="Genomic_DNA"/>
</dbReference>
<keyword evidence="5 7" id="KW-1133">Transmembrane helix</keyword>
<evidence type="ECO:0000313" key="9">
    <source>
        <dbReference type="EMBL" id="MFB9646616.1"/>
    </source>
</evidence>
<dbReference type="Pfam" id="PF00083">
    <property type="entry name" value="Sugar_tr"/>
    <property type="match status" value="1"/>
</dbReference>
<dbReference type="InterPro" id="IPR005828">
    <property type="entry name" value="MFS_sugar_transport-like"/>
</dbReference>
<keyword evidence="3" id="KW-1003">Cell membrane</keyword>
<evidence type="ECO:0000256" key="2">
    <source>
        <dbReference type="ARBA" id="ARBA00022448"/>
    </source>
</evidence>
<feature type="transmembrane region" description="Helical" evidence="7">
    <location>
        <begin position="55"/>
        <end position="79"/>
    </location>
</feature>
<gene>
    <name evidence="9" type="ORF">ACFFPJ_12515</name>
</gene>
<dbReference type="RefSeq" id="WP_344715466.1">
    <property type="nucleotide sequence ID" value="NZ_BAAAWH010000001.1"/>
</dbReference>
<comment type="subcellular location">
    <subcellularLocation>
        <location evidence="1">Cell membrane</location>
        <topology evidence="1">Multi-pass membrane protein</topology>
    </subcellularLocation>
</comment>
<sequence length="445" mass="46968">MTQSAAPPQGDQTQLRKVLISSFFGSTIEFYDFILYATATATVFVPVFFSTLDPLLGMVASYLTFAAGYVSRPLGGLIFGHFGDKIGRKKMLMVSMTVMGVASVLIGLVPAVPVWGAFLLLTLRLVQGIAIGGEWGGAALMSLEHAKGSRRGFAASFANAGGPAGAFLGTAALALFAMLPEDQFLAWGWRVPFLFSVVLLVVGLYIRAQVAESPIFIAALKAAEEKKALTRSTPIAKVLQRPRVLVVVGLVGMGAFVIQALFSTFGVTFAVGSGISREVVLWAFAFSQLFAAFAIPAFAALSDRVGRRPVMLGGYVGMALLAFPLFWALASGTTWMVFGVFLVALSLLQSMTFGPMAAFLAENFATTSRYTGASLGYQLAALLGAGFTPVIVASIFAASGGEITGVIWFLIGGCVISAVVLAVFTKESRHVEIDETVTTARSSEH</sequence>
<feature type="domain" description="Major facilitator superfamily (MFS) profile" evidence="8">
    <location>
        <begin position="18"/>
        <end position="429"/>
    </location>
</feature>
<feature type="transmembrane region" description="Helical" evidence="7">
    <location>
        <begin position="405"/>
        <end position="424"/>
    </location>
</feature>
<evidence type="ECO:0000256" key="5">
    <source>
        <dbReference type="ARBA" id="ARBA00022989"/>
    </source>
</evidence>
<evidence type="ECO:0000256" key="6">
    <source>
        <dbReference type="ARBA" id="ARBA00023136"/>
    </source>
</evidence>
<dbReference type="InterPro" id="IPR020846">
    <property type="entry name" value="MFS_dom"/>
</dbReference>
<dbReference type="Pfam" id="PF07690">
    <property type="entry name" value="MFS_1"/>
    <property type="match status" value="1"/>
</dbReference>
<feature type="transmembrane region" description="Helical" evidence="7">
    <location>
        <begin position="30"/>
        <end position="49"/>
    </location>
</feature>
<accession>A0ABV5T1Y3</accession>
<feature type="transmembrane region" description="Helical" evidence="7">
    <location>
        <begin position="279"/>
        <end position="300"/>
    </location>
</feature>
<evidence type="ECO:0000256" key="3">
    <source>
        <dbReference type="ARBA" id="ARBA00022475"/>
    </source>
</evidence>
<comment type="caution">
    <text evidence="9">The sequence shown here is derived from an EMBL/GenBank/DDBJ whole genome shotgun (WGS) entry which is preliminary data.</text>
</comment>
<evidence type="ECO:0000256" key="7">
    <source>
        <dbReference type="SAM" id="Phobius"/>
    </source>
</evidence>
<dbReference type="SUPFAM" id="SSF103473">
    <property type="entry name" value="MFS general substrate transporter"/>
    <property type="match status" value="1"/>
</dbReference>
<dbReference type="InterPro" id="IPR036259">
    <property type="entry name" value="MFS_trans_sf"/>
</dbReference>
<evidence type="ECO:0000259" key="8">
    <source>
        <dbReference type="PROSITE" id="PS50850"/>
    </source>
</evidence>
<feature type="transmembrane region" description="Helical" evidence="7">
    <location>
        <begin position="91"/>
        <end position="112"/>
    </location>
</feature>
<evidence type="ECO:0000256" key="1">
    <source>
        <dbReference type="ARBA" id="ARBA00004651"/>
    </source>
</evidence>
<keyword evidence="6 7" id="KW-0472">Membrane</keyword>
<dbReference type="CDD" id="cd17369">
    <property type="entry name" value="MFS_ShiA_like"/>
    <property type="match status" value="1"/>
</dbReference>
<dbReference type="Gene3D" id="1.20.1250.20">
    <property type="entry name" value="MFS general substrate transporter like domains"/>
    <property type="match status" value="2"/>
</dbReference>
<feature type="transmembrane region" description="Helical" evidence="7">
    <location>
        <begin position="312"/>
        <end position="330"/>
    </location>
</feature>
<feature type="transmembrane region" description="Helical" evidence="7">
    <location>
        <begin position="184"/>
        <end position="206"/>
    </location>
</feature>
<dbReference type="PROSITE" id="PS50850">
    <property type="entry name" value="MFS"/>
    <property type="match status" value="1"/>
</dbReference>
<protein>
    <submittedName>
        <fullName evidence="9">MFS transporter</fullName>
    </submittedName>
</protein>
<feature type="transmembrane region" description="Helical" evidence="7">
    <location>
        <begin position="379"/>
        <end position="399"/>
    </location>
</feature>
<dbReference type="PANTHER" id="PTHR43045:SF1">
    <property type="entry name" value="SHIKIMATE TRANSPORTER"/>
    <property type="match status" value="1"/>
</dbReference>
<feature type="transmembrane region" description="Helical" evidence="7">
    <location>
        <begin position="336"/>
        <end position="359"/>
    </location>
</feature>
<keyword evidence="4 7" id="KW-0812">Transmembrane</keyword>
<keyword evidence="2" id="KW-0813">Transport</keyword>
<dbReference type="InterPro" id="IPR011701">
    <property type="entry name" value="MFS"/>
</dbReference>
<evidence type="ECO:0000313" key="10">
    <source>
        <dbReference type="Proteomes" id="UP001589611"/>
    </source>
</evidence>
<reference evidence="9 10" key="1">
    <citation type="submission" date="2024-09" db="EMBL/GenBank/DDBJ databases">
        <authorList>
            <person name="Sun Q."/>
            <person name="Mori K."/>
        </authorList>
    </citation>
    <scope>NUCLEOTIDE SEQUENCE [LARGE SCALE GENOMIC DNA]</scope>
    <source>
        <strain evidence="9 10">JCM 1342</strain>
    </source>
</reference>
<keyword evidence="10" id="KW-1185">Reference proteome</keyword>
<evidence type="ECO:0000256" key="4">
    <source>
        <dbReference type="ARBA" id="ARBA00022692"/>
    </source>
</evidence>
<organism evidence="9 10">
    <name type="scientific">Microbacterium terregens</name>
    <dbReference type="NCBI Taxonomy" id="69363"/>
    <lineage>
        <taxon>Bacteria</taxon>
        <taxon>Bacillati</taxon>
        <taxon>Actinomycetota</taxon>
        <taxon>Actinomycetes</taxon>
        <taxon>Micrococcales</taxon>
        <taxon>Microbacteriaceae</taxon>
        <taxon>Microbacterium</taxon>
    </lineage>
</organism>
<dbReference type="PANTHER" id="PTHR43045">
    <property type="entry name" value="SHIKIMATE TRANSPORTER"/>
    <property type="match status" value="1"/>
</dbReference>
<dbReference type="Proteomes" id="UP001589611">
    <property type="component" value="Unassembled WGS sequence"/>
</dbReference>